<evidence type="ECO:0000256" key="1">
    <source>
        <dbReference type="SAM" id="MobiDB-lite"/>
    </source>
</evidence>
<sequence>MAIPTAFHAPLVTLLVLGRQALPPDTDGIQASVMRLDRPPKLSSPQIG</sequence>
<name>A0A4R3LU29_9HYPH</name>
<evidence type="ECO:0000313" key="2">
    <source>
        <dbReference type="EMBL" id="TCT01887.1"/>
    </source>
</evidence>
<protein>
    <submittedName>
        <fullName evidence="2">Uncharacterized protein</fullName>
    </submittedName>
</protein>
<accession>A0A4R3LU29</accession>
<dbReference type="AlphaFoldDB" id="A0A4R3LU29"/>
<organism evidence="2 3">
    <name type="scientific">Aquabacter spiritensis</name>
    <dbReference type="NCBI Taxonomy" id="933073"/>
    <lineage>
        <taxon>Bacteria</taxon>
        <taxon>Pseudomonadati</taxon>
        <taxon>Pseudomonadota</taxon>
        <taxon>Alphaproteobacteria</taxon>
        <taxon>Hyphomicrobiales</taxon>
        <taxon>Xanthobacteraceae</taxon>
        <taxon>Aquabacter</taxon>
    </lineage>
</organism>
<gene>
    <name evidence="2" type="ORF">EDC64_11686</name>
</gene>
<dbReference type="EMBL" id="SMAI01000016">
    <property type="protein sequence ID" value="TCT01887.1"/>
    <property type="molecule type" value="Genomic_DNA"/>
</dbReference>
<proteinExistence type="predicted"/>
<keyword evidence="3" id="KW-1185">Reference proteome</keyword>
<evidence type="ECO:0000313" key="3">
    <source>
        <dbReference type="Proteomes" id="UP000294664"/>
    </source>
</evidence>
<reference evidence="2 3" key="1">
    <citation type="submission" date="2019-03" db="EMBL/GenBank/DDBJ databases">
        <title>Genomic Encyclopedia of Type Strains, Phase IV (KMG-IV): sequencing the most valuable type-strain genomes for metagenomic binning, comparative biology and taxonomic classification.</title>
        <authorList>
            <person name="Goeker M."/>
        </authorList>
    </citation>
    <scope>NUCLEOTIDE SEQUENCE [LARGE SCALE GENOMIC DNA]</scope>
    <source>
        <strain evidence="2 3">DSM 9035</strain>
    </source>
</reference>
<comment type="caution">
    <text evidence="2">The sequence shown here is derived from an EMBL/GenBank/DDBJ whole genome shotgun (WGS) entry which is preliminary data.</text>
</comment>
<feature type="region of interest" description="Disordered" evidence="1">
    <location>
        <begin position="24"/>
        <end position="48"/>
    </location>
</feature>
<dbReference type="Proteomes" id="UP000294664">
    <property type="component" value="Unassembled WGS sequence"/>
</dbReference>